<dbReference type="GO" id="GO:0044780">
    <property type="term" value="P:bacterial-type flagellum assembly"/>
    <property type="evidence" value="ECO:0007669"/>
    <property type="project" value="InterPro"/>
</dbReference>
<reference evidence="6 7" key="1">
    <citation type="submission" date="2018-09" db="EMBL/GenBank/DDBJ databases">
        <authorList>
            <person name="Zhu H."/>
        </authorList>
    </citation>
    <scope>NUCLEOTIDE SEQUENCE [LARGE SCALE GENOMIC DNA]</scope>
    <source>
        <strain evidence="6 7">K1W22B-8</strain>
    </source>
</reference>
<gene>
    <name evidence="6" type="primary">flgA</name>
    <name evidence="6" type="ORF">D3874_08780</name>
</gene>
<dbReference type="Pfam" id="PF13144">
    <property type="entry name" value="ChapFlgA"/>
    <property type="match status" value="1"/>
</dbReference>
<evidence type="ECO:0000313" key="7">
    <source>
        <dbReference type="Proteomes" id="UP000284605"/>
    </source>
</evidence>
<keyword evidence="2 4" id="KW-0732">Signal</keyword>
<dbReference type="EMBL" id="QYUK01000011">
    <property type="protein sequence ID" value="RJF87108.1"/>
    <property type="molecule type" value="Genomic_DNA"/>
</dbReference>
<evidence type="ECO:0000256" key="4">
    <source>
        <dbReference type="RuleBase" id="RU362063"/>
    </source>
</evidence>
<dbReference type="PANTHER" id="PTHR36307:SF1">
    <property type="entry name" value="FLAGELLA BASAL BODY P-RING FORMATION PROTEIN FLGA"/>
    <property type="match status" value="1"/>
</dbReference>
<evidence type="ECO:0000256" key="2">
    <source>
        <dbReference type="ARBA" id="ARBA00022729"/>
    </source>
</evidence>
<proteinExistence type="inferred from homology"/>
<evidence type="ECO:0000259" key="5">
    <source>
        <dbReference type="SMART" id="SM00858"/>
    </source>
</evidence>
<keyword evidence="7" id="KW-1185">Reference proteome</keyword>
<keyword evidence="6" id="KW-0282">Flagellum</keyword>
<comment type="caution">
    <text evidence="6">The sequence shown here is derived from an EMBL/GenBank/DDBJ whole genome shotgun (WGS) entry which is preliminary data.</text>
</comment>
<feature type="signal peptide" evidence="4">
    <location>
        <begin position="1"/>
        <end position="23"/>
    </location>
</feature>
<comment type="function">
    <text evidence="4">Involved in the assembly process of the P-ring formation. It may associate with FlgF on the rod constituting a structure essential for the P-ring assembly or may act as a modulator protein for the P-ring assembly.</text>
</comment>
<evidence type="ECO:0000256" key="1">
    <source>
        <dbReference type="ARBA" id="ARBA00004418"/>
    </source>
</evidence>
<accession>A0A418WAY3</accession>
<dbReference type="InterPro" id="IPR013974">
    <property type="entry name" value="SAF"/>
</dbReference>
<dbReference type="Gene3D" id="2.30.30.760">
    <property type="match status" value="1"/>
</dbReference>
<dbReference type="RefSeq" id="WP_119777751.1">
    <property type="nucleotide sequence ID" value="NZ_QYUK01000011.1"/>
</dbReference>
<evidence type="ECO:0000313" key="6">
    <source>
        <dbReference type="EMBL" id="RJF87108.1"/>
    </source>
</evidence>
<name>A0A418WAY3_9PROT</name>
<keyword evidence="6" id="KW-0969">Cilium</keyword>
<dbReference type="NCBIfam" id="TIGR03170">
    <property type="entry name" value="flgA_cterm"/>
    <property type="match status" value="1"/>
</dbReference>
<feature type="chain" id="PRO_5018810810" description="Flagella basal body P-ring formation protein FlgA" evidence="4">
    <location>
        <begin position="24"/>
        <end position="170"/>
    </location>
</feature>
<dbReference type="AlphaFoldDB" id="A0A418WAY3"/>
<organism evidence="6 7">
    <name type="scientific">Oleomonas cavernae</name>
    <dbReference type="NCBI Taxonomy" id="2320859"/>
    <lineage>
        <taxon>Bacteria</taxon>
        <taxon>Pseudomonadati</taxon>
        <taxon>Pseudomonadota</taxon>
        <taxon>Alphaproteobacteria</taxon>
        <taxon>Acetobacterales</taxon>
        <taxon>Acetobacteraceae</taxon>
        <taxon>Oleomonas</taxon>
    </lineage>
</organism>
<keyword evidence="6" id="KW-0966">Cell projection</keyword>
<dbReference type="PANTHER" id="PTHR36307">
    <property type="entry name" value="FLAGELLA BASAL BODY P-RING FORMATION PROTEIN FLGA"/>
    <property type="match status" value="1"/>
</dbReference>
<dbReference type="SMART" id="SM00858">
    <property type="entry name" value="SAF"/>
    <property type="match status" value="1"/>
</dbReference>
<dbReference type="OrthoDB" id="7727421at2"/>
<evidence type="ECO:0000256" key="3">
    <source>
        <dbReference type="ARBA" id="ARBA00022764"/>
    </source>
</evidence>
<dbReference type="InterPro" id="IPR017585">
    <property type="entry name" value="SAF_FlgA"/>
</dbReference>
<dbReference type="InterPro" id="IPR039246">
    <property type="entry name" value="Flagellar_FlgA"/>
</dbReference>
<dbReference type="GO" id="GO:0042597">
    <property type="term" value="C:periplasmic space"/>
    <property type="evidence" value="ECO:0007669"/>
    <property type="project" value="UniProtKB-SubCell"/>
</dbReference>
<protein>
    <recommendedName>
        <fullName evidence="4">Flagella basal body P-ring formation protein FlgA</fullName>
    </recommendedName>
</protein>
<feature type="domain" description="SAF" evidence="5">
    <location>
        <begin position="34"/>
        <end position="95"/>
    </location>
</feature>
<dbReference type="CDD" id="cd11614">
    <property type="entry name" value="SAF_CpaB_FlgA_like"/>
    <property type="match status" value="1"/>
</dbReference>
<comment type="subcellular location">
    <subcellularLocation>
        <location evidence="1 4">Periplasm</location>
    </subcellularLocation>
</comment>
<dbReference type="Proteomes" id="UP000284605">
    <property type="component" value="Unassembled WGS sequence"/>
</dbReference>
<comment type="similarity">
    <text evidence="4">Belongs to the FlgA family.</text>
</comment>
<sequence>MIRLCFGILLWALAWGLAMPVRADEAAPMAVPTVTIPVLARDLAAGEVVTADDLVDLPVQGPVAGSVVQREQDIVGLAARKPLRAGKPVALSELRQPILVAKGSLVNIRVSMPGIELSTTAKAIEQGAMGEVVRVMNLTSNRIVQAVVTGPGEAQVPVTAAPAVPLTPEG</sequence>
<keyword evidence="3 4" id="KW-0574">Periplasm</keyword>
<keyword evidence="4" id="KW-1005">Bacterial flagellum biogenesis</keyword>